<organism evidence="4 5">
    <name type="scientific">Bradyrhizobium cytisi</name>
    <dbReference type="NCBI Taxonomy" id="515489"/>
    <lineage>
        <taxon>Bacteria</taxon>
        <taxon>Pseudomonadati</taxon>
        <taxon>Pseudomonadota</taxon>
        <taxon>Alphaproteobacteria</taxon>
        <taxon>Hyphomicrobiales</taxon>
        <taxon>Nitrobacteraceae</taxon>
        <taxon>Bradyrhizobium</taxon>
    </lineage>
</organism>
<dbReference type="Pfam" id="PF04773">
    <property type="entry name" value="FecR"/>
    <property type="match status" value="1"/>
</dbReference>
<dbReference type="InterPro" id="IPR013783">
    <property type="entry name" value="Ig-like_fold"/>
</dbReference>
<gene>
    <name evidence="4" type="ORF">FXB38_37235</name>
</gene>
<feature type="domain" description="FecR protein" evidence="2">
    <location>
        <begin position="156"/>
        <end position="238"/>
    </location>
</feature>
<proteinExistence type="predicted"/>
<protein>
    <recommendedName>
        <fullName evidence="6">Tandem-95 repeat protein</fullName>
    </recommendedName>
</protein>
<dbReference type="Proteomes" id="UP000324853">
    <property type="component" value="Unassembled WGS sequence"/>
</dbReference>
<dbReference type="Pfam" id="PF17803">
    <property type="entry name" value="Cadherin_4"/>
    <property type="match status" value="1"/>
</dbReference>
<evidence type="ECO:0000313" key="5">
    <source>
        <dbReference type="Proteomes" id="UP000324853"/>
    </source>
</evidence>
<evidence type="ECO:0000256" key="1">
    <source>
        <dbReference type="SAM" id="MobiDB-lite"/>
    </source>
</evidence>
<evidence type="ECO:0008006" key="6">
    <source>
        <dbReference type="Google" id="ProtNLM"/>
    </source>
</evidence>
<feature type="domain" description="RapA2 cadherin-like" evidence="3">
    <location>
        <begin position="1515"/>
        <end position="1596"/>
    </location>
</feature>
<evidence type="ECO:0000313" key="4">
    <source>
        <dbReference type="EMBL" id="TYL73059.1"/>
    </source>
</evidence>
<dbReference type="OrthoDB" id="5593939at2"/>
<comment type="caution">
    <text evidence="4">The sequence shown here is derived from an EMBL/GenBank/DDBJ whole genome shotgun (WGS) entry which is preliminary data.</text>
</comment>
<dbReference type="NCBIfam" id="TIGR01965">
    <property type="entry name" value="VCBS_repeat"/>
    <property type="match status" value="7"/>
</dbReference>
<dbReference type="Gene3D" id="2.60.40.10">
    <property type="entry name" value="Immunoglobulins"/>
    <property type="match status" value="1"/>
</dbReference>
<dbReference type="EMBL" id="VSSR01000079">
    <property type="protein sequence ID" value="TYL73059.1"/>
    <property type="molecule type" value="Genomic_DNA"/>
</dbReference>
<keyword evidence="5" id="KW-1185">Reference proteome</keyword>
<dbReference type="InterPro" id="IPR010221">
    <property type="entry name" value="VCBS_dom"/>
</dbReference>
<evidence type="ECO:0000259" key="3">
    <source>
        <dbReference type="Pfam" id="PF17803"/>
    </source>
</evidence>
<name>A0A5S4VXL9_9BRAD</name>
<dbReference type="InterPro" id="IPR011049">
    <property type="entry name" value="Serralysin-like_metalloprot_C"/>
</dbReference>
<feature type="region of interest" description="Disordered" evidence="1">
    <location>
        <begin position="364"/>
        <end position="396"/>
    </location>
</feature>
<dbReference type="InterPro" id="IPR040853">
    <property type="entry name" value="RapA2_cadherin-like"/>
</dbReference>
<reference evidence="4 5" key="1">
    <citation type="submission" date="2019-08" db="EMBL/GenBank/DDBJ databases">
        <title>Bradyrhizobium hipponensis sp. nov., a rhizobium isolated from a Lupinus angustifolius root nodule in Tunisia.</title>
        <authorList>
            <person name="Off K."/>
            <person name="Rejili M."/>
            <person name="Mars M."/>
            <person name="Brachmann A."/>
            <person name="Marin M."/>
        </authorList>
    </citation>
    <scope>NUCLEOTIDE SEQUENCE [LARGE SCALE GENOMIC DNA]</scope>
    <source>
        <strain evidence="4 5">CTAW11</strain>
    </source>
</reference>
<accession>A0A5S4VXL9</accession>
<sequence>MNYAGKFDGALSLDSQGSRSPASHHVDSFTAKSFTATGHGHVPEGAVVIPDPNLIFNGEFKRTGVDLVLSHDGHEFVVHDYFRGDKRAAIASPDGAHLTGDIVNALTGHVQYAQAAPGAAAAQVIGHVTKLTGSATAIRNGVSVILNNGDNVEKGDVVSTGSDSTLGVTFIDGTVFGLSSNARMVLNEMVYDPNGSNNSSLLSLVAGTITFVAGETAKHGDMKIDTPVATMGIRGTAVLTEINFVVPSGGGDPQPQANFQVLVEPNGTTGSYILFDKLTLLPIATVNQAGQMIQISGGNVSITNGLLSPDVQKLITDVFTLKFTDNNTNTKLTTNFTDSITQNGNIVFIKTDTGATATATFTNTVNNGSGSGQGGTDKGADRFPGPPQARSLDANGNVTSSFSLKEHANATADHADTTGDTVGADTVSGRITFVDLNLGDRPTVSVNLAQAPNFVYENAGQQDVTGSLTALQKQDIAATQIQIGVVADGANNNNGSAVWTYTIPDHVFDFLADGETLTLTYMVRIDNNFSVNPETTFIPITISITGTNDKPTIATSGGTVIEKVGTGNEALDTITGAVTFTDVDLTDRPIVSAALSSAHPFKYLDAHGNDVTATLTPEQKAAIAAVEVPLSVVQGAGNANNGSATWTYSVTDHLFDFLADGETLVLNYVIQVDDGHGGVVSTPITVSINGADVSVEGTNDVPTIVGALTTVTGAVKEDAAATLLAGGTITFNDPDLTDTHTAGFVLKSTTSSAHLPGFSDGTSQIGAFALTAVSESPGVSTVGSLGWSFTLDDSDPVLQSLAEGQTITQIYTVTVDDHHGGTVTQDVTVTITGTNDVPTITSSNADATGGVTEDAATPTLSTGGTLAIQDLDLIDTHTAAAVFKSSASSAHLPGFTEGTTNIGTFTIDPSVTESSSDTNNGATLGWHFSLADNDPVLQSLAQGETITQVYTVTFTDNHGATVTQDVTVTITGTNDTPTITSNAAAAAGSVTEDAATPTLSTSGTLAIQDLDLIDTHTAAAVFKSSASSAHLPGFTEGTTNIGTFTIDPSVTESSSDTNNGATLGWHFSLADNDPVLQSLAEGQTITQVYTVTFTDNQGATVSKDVTVTITGTNDVPTVTNSEAAAKGAVTEDTGLTLLVGGTLAIQDLDLIDTHTATAAFKSATSDAHLPGFSDGTSLGTFTIDSAVTEFNTDTDNSATLGWHFSLADNSAVLQSLAQGQSITEVYTVTITDDHGAHVSQDVTVTINGANDAPTITSGEAAAEGAVTEDDSATLSIDGTLAIQDLDLIDTHTAEAVFKSSTSSAHLPGFSDGTSLGTFTIDSSVTEFSTDTDNSATLGWHFSLNNNSAVLQSLAQGQSITEVYTVAFTDDHGAHVSQDVTVTINGANDAPTITSSEAAAKGAVTEDASATLSIDGTLAIQDIDLIDTHTAAAVFKSSSLSSALPDFDSNSHIGSFTIDPSVTESNSDASNGATLGWHFSLDDSDPTLQSLAQGQTITQVYTVAFTDNHGAHVSQDVTVTITGTNDAPTLADVTAGALTDTAATDTFSDLTGTLAGADVDNGETATLVYSAVGADNHGSVAGHYGSLTVNADGTYDYAPDAAAINALSAGPYADTFTVQTADAHGATGTATFTVNVTGANDVPTISNATLDAVSEDAVAPAGSTVGALFTTGFHDADAGANLKAVAVTADHADESQGVWQYEVAGSNQWIDISGVSDTSALVLATDALIRFVPAANYSGVPGGLDVHALDDTYNGGSSGLSPVSIDIAAVGSSVSTTAATLNTEVAPVADPPAFEALAVNYLADSLTGISIDNSHWNVVLPSVPGTDDDASVTPTANGVVLHDHGYLETTSGFTPTAATPLHASLSFSLDDGVGPYVAVTDGTDGTTGTYGSPANGLSFMFGWGNGLIITNNATGANVNLSASLSQGTVYDAIITDDGSHQTVVIVDHGTGQTVGTYTSDFTDYAAGNLVTITNREANDGQHDATVSNVTISNAFEGEHGTAIALPSLTAVIDTDGSEHMSLDLSGFPDGTTFSVGQAGIGDEAGHWLVSAPDIASLGTSALTLTTPTDYAGEFSLHVSGTVVDRATGLSGPLSDTETFTNDVAVKVDGAPAGGPVIDTDHFYVSHDRELGTDTITNLSVTDSDSGASTDEFKVTAVTVHAPGSSVDLSPSCGTLDDINTAFENGVTYSAGETPPDADQITLTVTDKTTGLSDTVNFIFNEGDASHGVTLNGTSGKDVIFATTTGDTLSGGGGKDQFVFAPGSAGYDDERHPVADYAHTITDFIEGVDRIDLRQFSGVSSIGNLSITQQNGETLVAWQQQIGAGDSSVTEHEQLLLKSMTATLKASDFIFHIT</sequence>
<dbReference type="PANTHER" id="PTHR38731">
    <property type="entry name" value="LIPL45-RELATED LIPOPROTEIN-RELATED"/>
    <property type="match status" value="1"/>
</dbReference>
<evidence type="ECO:0000259" key="2">
    <source>
        <dbReference type="Pfam" id="PF04773"/>
    </source>
</evidence>
<dbReference type="SUPFAM" id="SSF51120">
    <property type="entry name" value="beta-Roll"/>
    <property type="match status" value="1"/>
</dbReference>
<dbReference type="InterPro" id="IPR006860">
    <property type="entry name" value="FecR"/>
</dbReference>
<dbReference type="RefSeq" id="WP_148755909.1">
    <property type="nucleotide sequence ID" value="NZ_VSSR01000079.1"/>
</dbReference>
<dbReference type="PANTHER" id="PTHR38731:SF3">
    <property type="entry name" value="BLL6125 PROTEIN"/>
    <property type="match status" value="1"/>
</dbReference>